<dbReference type="OrthoDB" id="2877at2759"/>
<dbReference type="CDD" id="cd02440">
    <property type="entry name" value="AdoMet_MTases"/>
    <property type="match status" value="1"/>
</dbReference>
<keyword evidence="5" id="KW-0489">Methyltransferase</keyword>
<evidence type="ECO:0000256" key="6">
    <source>
        <dbReference type="ARBA" id="ARBA00022679"/>
    </source>
</evidence>
<keyword evidence="8" id="KW-0539">Nucleus</keyword>
<dbReference type="InParanoid" id="A2DHB5"/>
<dbReference type="eggNOG" id="KOG1541">
    <property type="taxonomic scope" value="Eukaryota"/>
</dbReference>
<feature type="domain" description="18S rRNA (guanine(1575)-N(7))-methyltransferase Bud23 C-terminal" evidence="10">
    <location>
        <begin position="231"/>
        <end position="274"/>
    </location>
</feature>
<evidence type="ECO:0008006" key="13">
    <source>
        <dbReference type="Google" id="ProtNLM"/>
    </source>
</evidence>
<dbReference type="Pfam" id="PF08241">
    <property type="entry name" value="Methyltransf_11"/>
    <property type="match status" value="1"/>
</dbReference>
<dbReference type="STRING" id="5722.A2DHB5"/>
<evidence type="ECO:0000256" key="3">
    <source>
        <dbReference type="ARBA" id="ARBA00005547"/>
    </source>
</evidence>
<dbReference type="RefSeq" id="XP_001581174.1">
    <property type="nucleotide sequence ID" value="XM_001581124.1"/>
</dbReference>
<dbReference type="GO" id="GO:0005737">
    <property type="term" value="C:cytoplasm"/>
    <property type="evidence" value="ECO:0007669"/>
    <property type="project" value="UniProtKB-SubCell"/>
</dbReference>
<dbReference type="PANTHER" id="PTHR12734:SF0">
    <property type="entry name" value="18S RRNA (GUANINE-N(7))-METHYLTRANSFERASE-RELATED"/>
    <property type="match status" value="1"/>
</dbReference>
<evidence type="ECO:0000256" key="5">
    <source>
        <dbReference type="ARBA" id="ARBA00022603"/>
    </source>
</evidence>
<dbReference type="OMA" id="KHYLVVQ"/>
<keyword evidence="12" id="KW-1185">Reference proteome</keyword>
<evidence type="ECO:0000259" key="10">
    <source>
        <dbReference type="Pfam" id="PF12589"/>
    </source>
</evidence>
<dbReference type="Gene3D" id="3.40.50.150">
    <property type="entry name" value="Vaccinia Virus protein VP39"/>
    <property type="match status" value="1"/>
</dbReference>
<keyword evidence="6" id="KW-0808">Transferase</keyword>
<dbReference type="GO" id="GO:0070476">
    <property type="term" value="P:rRNA (guanine-N7)-methylation"/>
    <property type="evidence" value="ECO:0000318"/>
    <property type="project" value="GO_Central"/>
</dbReference>
<evidence type="ECO:0000256" key="1">
    <source>
        <dbReference type="ARBA" id="ARBA00004123"/>
    </source>
</evidence>
<evidence type="ECO:0000259" key="9">
    <source>
        <dbReference type="Pfam" id="PF08241"/>
    </source>
</evidence>
<evidence type="ECO:0000313" key="11">
    <source>
        <dbReference type="EMBL" id="EAY20188.1"/>
    </source>
</evidence>
<evidence type="ECO:0000256" key="4">
    <source>
        <dbReference type="ARBA" id="ARBA00022490"/>
    </source>
</evidence>
<dbReference type="SMR" id="A2DHB5"/>
<reference evidence="11" key="1">
    <citation type="submission" date="2006-10" db="EMBL/GenBank/DDBJ databases">
        <authorList>
            <person name="Amadeo P."/>
            <person name="Zhao Q."/>
            <person name="Wortman J."/>
            <person name="Fraser-Liggett C."/>
            <person name="Carlton J."/>
        </authorList>
    </citation>
    <scope>NUCLEOTIDE SEQUENCE</scope>
    <source>
        <strain evidence="11">G3</strain>
    </source>
</reference>
<keyword evidence="7" id="KW-0949">S-adenosyl-L-methionine</keyword>
<dbReference type="EMBL" id="DS113200">
    <property type="protein sequence ID" value="EAY20188.1"/>
    <property type="molecule type" value="Genomic_DNA"/>
</dbReference>
<dbReference type="VEuPathDB" id="TrichDB:TVAGG3_0677750"/>
<evidence type="ECO:0000256" key="2">
    <source>
        <dbReference type="ARBA" id="ARBA00004496"/>
    </source>
</evidence>
<dbReference type="Pfam" id="PF12589">
    <property type="entry name" value="WBS_methylT"/>
    <property type="match status" value="1"/>
</dbReference>
<protein>
    <recommendedName>
        <fullName evidence="13">Methyltransferase type 11 domain-containing protein</fullName>
    </recommendedName>
</protein>
<dbReference type="InterPro" id="IPR039769">
    <property type="entry name" value="Bud23-like"/>
</dbReference>
<name>A2DHB5_TRIV3</name>
<dbReference type="PANTHER" id="PTHR12734">
    <property type="entry name" value="METHYLTRANSFERASE-RELATED"/>
    <property type="match status" value="1"/>
</dbReference>
<dbReference type="InterPro" id="IPR029063">
    <property type="entry name" value="SAM-dependent_MTases_sf"/>
</dbReference>
<reference evidence="11" key="2">
    <citation type="journal article" date="2007" name="Science">
        <title>Draft genome sequence of the sexually transmitted pathogen Trichomonas vaginalis.</title>
        <authorList>
            <person name="Carlton J.M."/>
            <person name="Hirt R.P."/>
            <person name="Silva J.C."/>
            <person name="Delcher A.L."/>
            <person name="Schatz M."/>
            <person name="Zhao Q."/>
            <person name="Wortman J.R."/>
            <person name="Bidwell S.L."/>
            <person name="Alsmark U.C.M."/>
            <person name="Besteiro S."/>
            <person name="Sicheritz-Ponten T."/>
            <person name="Noel C.J."/>
            <person name="Dacks J.B."/>
            <person name="Foster P.G."/>
            <person name="Simillion C."/>
            <person name="Van de Peer Y."/>
            <person name="Miranda-Saavedra D."/>
            <person name="Barton G.J."/>
            <person name="Westrop G.D."/>
            <person name="Mueller S."/>
            <person name="Dessi D."/>
            <person name="Fiori P.L."/>
            <person name="Ren Q."/>
            <person name="Paulsen I."/>
            <person name="Zhang H."/>
            <person name="Bastida-Corcuera F.D."/>
            <person name="Simoes-Barbosa A."/>
            <person name="Brown M.T."/>
            <person name="Hayes R.D."/>
            <person name="Mukherjee M."/>
            <person name="Okumura C.Y."/>
            <person name="Schneider R."/>
            <person name="Smith A.J."/>
            <person name="Vanacova S."/>
            <person name="Villalvazo M."/>
            <person name="Haas B.J."/>
            <person name="Pertea M."/>
            <person name="Feldblyum T.V."/>
            <person name="Utterback T.R."/>
            <person name="Shu C.L."/>
            <person name="Osoegawa K."/>
            <person name="de Jong P.J."/>
            <person name="Hrdy I."/>
            <person name="Horvathova L."/>
            <person name="Zubacova Z."/>
            <person name="Dolezal P."/>
            <person name="Malik S.B."/>
            <person name="Logsdon J.M. Jr."/>
            <person name="Henze K."/>
            <person name="Gupta A."/>
            <person name="Wang C.C."/>
            <person name="Dunne R.L."/>
            <person name="Upcroft J.A."/>
            <person name="Upcroft P."/>
            <person name="White O."/>
            <person name="Salzberg S.L."/>
            <person name="Tang P."/>
            <person name="Chiu C.-H."/>
            <person name="Lee Y.-S."/>
            <person name="Embley T.M."/>
            <person name="Coombs G.H."/>
            <person name="Mottram J.C."/>
            <person name="Tachezy J."/>
            <person name="Fraser-Liggett C.M."/>
            <person name="Johnson P.J."/>
        </authorList>
    </citation>
    <scope>NUCLEOTIDE SEQUENCE [LARGE SCALE GENOMIC DNA]</scope>
    <source>
        <strain evidence="11">G3</strain>
    </source>
</reference>
<dbReference type="InterPro" id="IPR013216">
    <property type="entry name" value="Methyltransf_11"/>
</dbReference>
<dbReference type="AlphaFoldDB" id="A2DHB5"/>
<gene>
    <name evidence="11" type="ORF">TVAG_021330</name>
</gene>
<dbReference type="SUPFAM" id="SSF53335">
    <property type="entry name" value="S-adenosyl-L-methionine-dependent methyltransferases"/>
    <property type="match status" value="1"/>
</dbReference>
<dbReference type="FunCoup" id="A2DHB5">
    <property type="interactions" value="645"/>
</dbReference>
<dbReference type="KEGG" id="tva:5465722"/>
<sequence>MTDKYLDPPQEYFSTDEQLDKYSKPKSSAVKSMQEMADAAWSFLNLDDNQFRPIVLDVGCGCGAGTSLFNEKGAIVVGVDITPEMLLRFKRVCPGPYNSIVCADAGMGVPFRPGIFDAAFGIDVLNWIMRPIPGGLPVSKRLKKFLESIHGCLGMGAKAVFNFNPENSDQAELISTTATLCGFGGNVYINNPNSGASRVNWLYLEVGGTAVTVSKDGEQVQVGCPTVGTFKAGNDHHQKKGFNKKEWIIKKKERQRMLGKKVANDSKYTGRSRRRWI</sequence>
<evidence type="ECO:0000256" key="8">
    <source>
        <dbReference type="ARBA" id="ARBA00023242"/>
    </source>
</evidence>
<dbReference type="GO" id="GO:0005730">
    <property type="term" value="C:nucleolus"/>
    <property type="evidence" value="ECO:0000318"/>
    <property type="project" value="GO_Central"/>
</dbReference>
<organism evidence="11 12">
    <name type="scientific">Trichomonas vaginalis (strain ATCC PRA-98 / G3)</name>
    <dbReference type="NCBI Taxonomy" id="412133"/>
    <lineage>
        <taxon>Eukaryota</taxon>
        <taxon>Metamonada</taxon>
        <taxon>Parabasalia</taxon>
        <taxon>Trichomonadida</taxon>
        <taxon>Trichomonadidae</taxon>
        <taxon>Trichomonas</taxon>
    </lineage>
</organism>
<evidence type="ECO:0000256" key="7">
    <source>
        <dbReference type="ARBA" id="ARBA00022691"/>
    </source>
</evidence>
<dbReference type="InterPro" id="IPR022238">
    <property type="entry name" value="Bud23_C"/>
</dbReference>
<dbReference type="VEuPathDB" id="TrichDB:TVAG_021330"/>
<evidence type="ECO:0000313" key="12">
    <source>
        <dbReference type="Proteomes" id="UP000001542"/>
    </source>
</evidence>
<dbReference type="Proteomes" id="UP000001542">
    <property type="component" value="Unassembled WGS sequence"/>
</dbReference>
<comment type="similarity">
    <text evidence="3">Belongs to the class I-like SAM-binding methyltransferase superfamily. BUD23/WBSCR22 family.</text>
</comment>
<proteinExistence type="inferred from homology"/>
<dbReference type="GO" id="GO:0016435">
    <property type="term" value="F:rRNA (guanine) methyltransferase activity"/>
    <property type="evidence" value="ECO:0000318"/>
    <property type="project" value="GO_Central"/>
</dbReference>
<keyword evidence="4" id="KW-0963">Cytoplasm</keyword>
<feature type="domain" description="Methyltransferase type 11" evidence="9">
    <location>
        <begin position="56"/>
        <end position="153"/>
    </location>
</feature>
<comment type="subcellular location">
    <subcellularLocation>
        <location evidence="2">Cytoplasm</location>
    </subcellularLocation>
    <subcellularLocation>
        <location evidence="1">Nucleus</location>
    </subcellularLocation>
</comment>
<accession>A2DHB5</accession>